<gene>
    <name evidence="2" type="ORF">BOX15_Mlig030914g2</name>
</gene>
<evidence type="ECO:0000256" key="1">
    <source>
        <dbReference type="SAM" id="MobiDB-lite"/>
    </source>
</evidence>
<protein>
    <submittedName>
        <fullName evidence="2">Uncharacterized protein</fullName>
    </submittedName>
</protein>
<name>A0A267ENR5_9PLAT</name>
<comment type="caution">
    <text evidence="2">The sequence shown here is derived from an EMBL/GenBank/DDBJ whole genome shotgun (WGS) entry which is preliminary data.</text>
</comment>
<dbReference type="AlphaFoldDB" id="A0A267ENR5"/>
<sequence length="57" mass="6073">MVHHHAQQTPAFPGGQAPSSDKEDEGNMRDGSGNDDSDNNGETDVIVFSGDIQLFSL</sequence>
<proteinExistence type="predicted"/>
<feature type="region of interest" description="Disordered" evidence="1">
    <location>
        <begin position="1"/>
        <end position="45"/>
    </location>
</feature>
<accession>A0A267ENR5</accession>
<dbReference type="Proteomes" id="UP000215902">
    <property type="component" value="Unassembled WGS sequence"/>
</dbReference>
<reference evidence="2 3" key="1">
    <citation type="submission" date="2017-06" db="EMBL/GenBank/DDBJ databases">
        <title>A platform for efficient transgenesis in Macrostomum lignano, a flatworm model organism for stem cell research.</title>
        <authorList>
            <person name="Berezikov E."/>
        </authorList>
    </citation>
    <scope>NUCLEOTIDE SEQUENCE [LARGE SCALE GENOMIC DNA]</scope>
    <source>
        <strain evidence="2">DV1</strain>
        <tissue evidence="2">Whole organism</tissue>
    </source>
</reference>
<keyword evidence="3" id="KW-1185">Reference proteome</keyword>
<evidence type="ECO:0000313" key="3">
    <source>
        <dbReference type="Proteomes" id="UP000215902"/>
    </source>
</evidence>
<organism evidence="2 3">
    <name type="scientific">Macrostomum lignano</name>
    <dbReference type="NCBI Taxonomy" id="282301"/>
    <lineage>
        <taxon>Eukaryota</taxon>
        <taxon>Metazoa</taxon>
        <taxon>Spiralia</taxon>
        <taxon>Lophotrochozoa</taxon>
        <taxon>Platyhelminthes</taxon>
        <taxon>Rhabditophora</taxon>
        <taxon>Macrostomorpha</taxon>
        <taxon>Macrostomida</taxon>
        <taxon>Macrostomidae</taxon>
        <taxon>Macrostomum</taxon>
    </lineage>
</organism>
<dbReference type="EMBL" id="NIVC01001865">
    <property type="protein sequence ID" value="PAA63173.1"/>
    <property type="molecule type" value="Genomic_DNA"/>
</dbReference>
<evidence type="ECO:0000313" key="2">
    <source>
        <dbReference type="EMBL" id="PAA63173.1"/>
    </source>
</evidence>